<evidence type="ECO:0000313" key="2">
    <source>
        <dbReference type="Proteomes" id="UP000377595"/>
    </source>
</evidence>
<proteinExistence type="predicted"/>
<reference evidence="1 2" key="1">
    <citation type="submission" date="2019-10" db="EMBL/GenBank/DDBJ databases">
        <title>Whole genome shotgun sequence of Acrocarpospora pleiomorpha NBRC 16267.</title>
        <authorList>
            <person name="Ichikawa N."/>
            <person name="Kimura A."/>
            <person name="Kitahashi Y."/>
            <person name="Komaki H."/>
            <person name="Oguchi A."/>
        </authorList>
    </citation>
    <scope>NUCLEOTIDE SEQUENCE [LARGE SCALE GENOMIC DNA]</scope>
    <source>
        <strain evidence="1 2">NBRC 16267</strain>
    </source>
</reference>
<sequence length="83" mass="9043">MSVATIADLRERADMRRAFTARRAAALDLLGQQRLLRVGRSGLRRAPGWALLVEVRARDVSAQDSADAAVAADAPGELFGRRR</sequence>
<accession>A0A5M3XIL8</accession>
<gene>
    <name evidence="1" type="ORF">Aple_036860</name>
</gene>
<protein>
    <submittedName>
        <fullName evidence="1">Uncharacterized protein</fullName>
    </submittedName>
</protein>
<dbReference type="EMBL" id="BLAF01000019">
    <property type="protein sequence ID" value="GES20790.1"/>
    <property type="molecule type" value="Genomic_DNA"/>
</dbReference>
<evidence type="ECO:0000313" key="1">
    <source>
        <dbReference type="EMBL" id="GES20790.1"/>
    </source>
</evidence>
<organism evidence="1 2">
    <name type="scientific">Acrocarpospora pleiomorpha</name>
    <dbReference type="NCBI Taxonomy" id="90975"/>
    <lineage>
        <taxon>Bacteria</taxon>
        <taxon>Bacillati</taxon>
        <taxon>Actinomycetota</taxon>
        <taxon>Actinomycetes</taxon>
        <taxon>Streptosporangiales</taxon>
        <taxon>Streptosporangiaceae</taxon>
        <taxon>Acrocarpospora</taxon>
    </lineage>
</organism>
<dbReference type="Proteomes" id="UP000377595">
    <property type="component" value="Unassembled WGS sequence"/>
</dbReference>
<name>A0A5M3XIL8_9ACTN</name>
<keyword evidence="2" id="KW-1185">Reference proteome</keyword>
<comment type="caution">
    <text evidence="1">The sequence shown here is derived from an EMBL/GenBank/DDBJ whole genome shotgun (WGS) entry which is preliminary data.</text>
</comment>
<dbReference type="AlphaFoldDB" id="A0A5M3XIL8"/>